<accession>A0A2A4J5J0</accession>
<evidence type="ECO:0000313" key="2">
    <source>
        <dbReference type="EMBL" id="PCG66662.1"/>
    </source>
</evidence>
<protein>
    <submittedName>
        <fullName evidence="2">Uncharacterized protein</fullName>
    </submittedName>
</protein>
<organism evidence="2">
    <name type="scientific">Heliothis virescens</name>
    <name type="common">Tobacco budworm moth</name>
    <dbReference type="NCBI Taxonomy" id="7102"/>
    <lineage>
        <taxon>Eukaryota</taxon>
        <taxon>Metazoa</taxon>
        <taxon>Ecdysozoa</taxon>
        <taxon>Arthropoda</taxon>
        <taxon>Hexapoda</taxon>
        <taxon>Insecta</taxon>
        <taxon>Pterygota</taxon>
        <taxon>Neoptera</taxon>
        <taxon>Endopterygota</taxon>
        <taxon>Lepidoptera</taxon>
        <taxon>Glossata</taxon>
        <taxon>Ditrysia</taxon>
        <taxon>Noctuoidea</taxon>
        <taxon>Noctuidae</taxon>
        <taxon>Heliothinae</taxon>
        <taxon>Heliothis</taxon>
    </lineage>
</organism>
<keyword evidence="1" id="KW-0472">Membrane</keyword>
<dbReference type="EMBL" id="NWSH01003263">
    <property type="protein sequence ID" value="PCG66662.1"/>
    <property type="molecule type" value="Genomic_DNA"/>
</dbReference>
<reference evidence="2" key="1">
    <citation type="submission" date="2017-09" db="EMBL/GenBank/DDBJ databases">
        <title>Contemporary evolution of a Lepidopteran species, Heliothis virescens, in response to modern agricultural practices.</title>
        <authorList>
            <person name="Fritz M.L."/>
            <person name="Deyonke A.M."/>
            <person name="Papanicolaou A."/>
            <person name="Micinski S."/>
            <person name="Westbrook J."/>
            <person name="Gould F."/>
        </authorList>
    </citation>
    <scope>NUCLEOTIDE SEQUENCE [LARGE SCALE GENOMIC DNA]</scope>
    <source>
        <strain evidence="2">HvINT-</strain>
        <tissue evidence="2">Whole body</tissue>
    </source>
</reference>
<gene>
    <name evidence="2" type="ORF">B5V51_7403</name>
</gene>
<keyword evidence="1" id="KW-1133">Transmembrane helix</keyword>
<keyword evidence="1" id="KW-0812">Transmembrane</keyword>
<proteinExistence type="predicted"/>
<feature type="transmembrane region" description="Helical" evidence="1">
    <location>
        <begin position="27"/>
        <end position="45"/>
    </location>
</feature>
<sequence>MFESNEFDDDFFKGHSSAHGHGPSMELLLWLAAAVVASVLLAIICRCCCRGKSRGRIIAREYHSQCHSYAMIGILGAITIKSMDMT</sequence>
<name>A0A2A4J5J0_HELVI</name>
<evidence type="ECO:0000256" key="1">
    <source>
        <dbReference type="SAM" id="Phobius"/>
    </source>
</evidence>
<dbReference type="AlphaFoldDB" id="A0A2A4J5J0"/>
<comment type="caution">
    <text evidence="2">The sequence shown here is derived from an EMBL/GenBank/DDBJ whole genome shotgun (WGS) entry which is preliminary data.</text>
</comment>